<feature type="non-terminal residue" evidence="1">
    <location>
        <position position="60"/>
    </location>
</feature>
<proteinExistence type="predicted"/>
<evidence type="ECO:0000313" key="1">
    <source>
        <dbReference type="EMBL" id="MCE3214628.1"/>
    </source>
</evidence>
<keyword evidence="2" id="KW-1185">Reference proteome</keyword>
<reference evidence="1 2" key="1">
    <citation type="journal article" date="2021" name="BMC Genomics">
        <title>Datura genome reveals duplications of psychoactive alkaloid biosynthetic genes and high mutation rate following tissue culture.</title>
        <authorList>
            <person name="Rajewski A."/>
            <person name="Carter-House D."/>
            <person name="Stajich J."/>
            <person name="Litt A."/>
        </authorList>
    </citation>
    <scope>NUCLEOTIDE SEQUENCE [LARGE SCALE GENOMIC DNA]</scope>
    <source>
        <strain evidence="1">AR-01</strain>
    </source>
</reference>
<dbReference type="Proteomes" id="UP000823775">
    <property type="component" value="Unassembled WGS sequence"/>
</dbReference>
<accession>A0ABS8WTV0</accession>
<protein>
    <submittedName>
        <fullName evidence="1">Uncharacterized protein</fullName>
    </submittedName>
</protein>
<comment type="caution">
    <text evidence="1">The sequence shown here is derived from an EMBL/GenBank/DDBJ whole genome shotgun (WGS) entry which is preliminary data.</text>
</comment>
<feature type="non-terminal residue" evidence="1">
    <location>
        <position position="1"/>
    </location>
</feature>
<name>A0ABS8WTV0_DATST</name>
<sequence length="60" mass="6760">RTASCTIIQADCLMSCYTGKLPHVLSFKWTTWCSTIQAKSLVSCYTDGLPRVLLYRRNAS</sequence>
<evidence type="ECO:0000313" key="2">
    <source>
        <dbReference type="Proteomes" id="UP000823775"/>
    </source>
</evidence>
<dbReference type="EMBL" id="JACEIK010009720">
    <property type="protein sequence ID" value="MCE3214628.1"/>
    <property type="molecule type" value="Genomic_DNA"/>
</dbReference>
<organism evidence="1 2">
    <name type="scientific">Datura stramonium</name>
    <name type="common">Jimsonweed</name>
    <name type="synonym">Common thornapple</name>
    <dbReference type="NCBI Taxonomy" id="4076"/>
    <lineage>
        <taxon>Eukaryota</taxon>
        <taxon>Viridiplantae</taxon>
        <taxon>Streptophyta</taxon>
        <taxon>Embryophyta</taxon>
        <taxon>Tracheophyta</taxon>
        <taxon>Spermatophyta</taxon>
        <taxon>Magnoliopsida</taxon>
        <taxon>eudicotyledons</taxon>
        <taxon>Gunneridae</taxon>
        <taxon>Pentapetalae</taxon>
        <taxon>asterids</taxon>
        <taxon>lamiids</taxon>
        <taxon>Solanales</taxon>
        <taxon>Solanaceae</taxon>
        <taxon>Solanoideae</taxon>
        <taxon>Datureae</taxon>
        <taxon>Datura</taxon>
    </lineage>
</organism>
<gene>
    <name evidence="1" type="ORF">HAX54_052913</name>
</gene>